<dbReference type="EMBL" id="QUSF01000001">
    <property type="protein sequence ID" value="RLW13025.1"/>
    <property type="molecule type" value="Genomic_DNA"/>
</dbReference>
<name>A0A3L8T0M2_CHLGU</name>
<dbReference type="AlphaFoldDB" id="A0A3L8T0M2"/>
<organism evidence="1 2">
    <name type="scientific">Chloebia gouldiae</name>
    <name type="common">Gouldian finch</name>
    <name type="synonym">Erythrura gouldiae</name>
    <dbReference type="NCBI Taxonomy" id="44316"/>
    <lineage>
        <taxon>Eukaryota</taxon>
        <taxon>Metazoa</taxon>
        <taxon>Chordata</taxon>
        <taxon>Craniata</taxon>
        <taxon>Vertebrata</taxon>
        <taxon>Euteleostomi</taxon>
        <taxon>Archelosauria</taxon>
        <taxon>Archosauria</taxon>
        <taxon>Dinosauria</taxon>
        <taxon>Saurischia</taxon>
        <taxon>Theropoda</taxon>
        <taxon>Coelurosauria</taxon>
        <taxon>Aves</taxon>
        <taxon>Neognathae</taxon>
        <taxon>Neoaves</taxon>
        <taxon>Telluraves</taxon>
        <taxon>Australaves</taxon>
        <taxon>Passeriformes</taxon>
        <taxon>Passeroidea</taxon>
        <taxon>Passeridae</taxon>
        <taxon>Chloebia</taxon>
    </lineage>
</organism>
<comment type="caution">
    <text evidence="1">The sequence shown here is derived from an EMBL/GenBank/DDBJ whole genome shotgun (WGS) entry which is preliminary data.</text>
</comment>
<evidence type="ECO:0000313" key="1">
    <source>
        <dbReference type="EMBL" id="RLW13025.1"/>
    </source>
</evidence>
<protein>
    <submittedName>
        <fullName evidence="1">Uncharacterized protein</fullName>
    </submittedName>
</protein>
<proteinExistence type="predicted"/>
<gene>
    <name evidence="1" type="ORF">DV515_00000569</name>
</gene>
<keyword evidence="2" id="KW-1185">Reference proteome</keyword>
<accession>A0A3L8T0M2</accession>
<sequence>MLLHADSVGPVMFGKVSMKQILALSNGIVNELLKDVLRIEIVLLGGFFVNSLEQEEAEILNQCPKEGVILNLFELSWH</sequence>
<dbReference type="Proteomes" id="UP000276834">
    <property type="component" value="Unassembled WGS sequence"/>
</dbReference>
<evidence type="ECO:0000313" key="2">
    <source>
        <dbReference type="Proteomes" id="UP000276834"/>
    </source>
</evidence>
<reference evidence="1 2" key="1">
    <citation type="journal article" date="2018" name="Proc. R. Soc. B">
        <title>A non-coding region near Follistatin controls head colour polymorphism in the Gouldian finch.</title>
        <authorList>
            <person name="Toomey M.B."/>
            <person name="Marques C.I."/>
            <person name="Andrade P."/>
            <person name="Araujo P.M."/>
            <person name="Sabatino S."/>
            <person name="Gazda M.A."/>
            <person name="Afonso S."/>
            <person name="Lopes R.J."/>
            <person name="Corbo J.C."/>
            <person name="Carneiro M."/>
        </authorList>
    </citation>
    <scope>NUCLEOTIDE SEQUENCE [LARGE SCALE GENOMIC DNA]</scope>
    <source>
        <strain evidence="1">Red01</strain>
        <tissue evidence="1">Muscle</tissue>
    </source>
</reference>